<evidence type="ECO:0000313" key="2">
    <source>
        <dbReference type="EMBL" id="DAF46048.1"/>
    </source>
</evidence>
<name>A0A8S5S546_9CAUD</name>
<dbReference type="EMBL" id="BK032530">
    <property type="protein sequence ID" value="DAF46048.1"/>
    <property type="molecule type" value="Genomic_DNA"/>
</dbReference>
<proteinExistence type="predicted"/>
<dbReference type="InterPro" id="IPR024973">
    <property type="entry name" value="ESPR"/>
</dbReference>
<sequence length="44" mass="4832">MNRIYKVIFNRAKGQYQVVSELAKNGGKASGNSLLRTIIKSGGY</sequence>
<dbReference type="Pfam" id="PF13018">
    <property type="entry name" value="ESPR"/>
    <property type="match status" value="1"/>
</dbReference>
<accession>A0A8S5S546</accession>
<reference evidence="2" key="1">
    <citation type="journal article" date="2021" name="Proc. Natl. Acad. Sci. U.S.A.">
        <title>A Catalog of Tens of Thousands of Viruses from Human Metagenomes Reveals Hidden Associations with Chronic Diseases.</title>
        <authorList>
            <person name="Tisza M.J."/>
            <person name="Buck C.B."/>
        </authorList>
    </citation>
    <scope>NUCLEOTIDE SEQUENCE</scope>
    <source>
        <strain evidence="2">Ctm7X10</strain>
    </source>
</reference>
<protein>
    <submittedName>
        <fullName evidence="2">Extended Signal Peptide of Type V secretion system</fullName>
    </submittedName>
</protein>
<organism evidence="2">
    <name type="scientific">Siphoviridae sp. ctm7X10</name>
    <dbReference type="NCBI Taxonomy" id="2827929"/>
    <lineage>
        <taxon>Viruses</taxon>
        <taxon>Duplodnaviria</taxon>
        <taxon>Heunggongvirae</taxon>
        <taxon>Uroviricota</taxon>
        <taxon>Caudoviricetes</taxon>
    </lineage>
</organism>
<feature type="domain" description="ESPR" evidence="1">
    <location>
        <begin position="1"/>
        <end position="36"/>
    </location>
</feature>
<evidence type="ECO:0000259" key="1">
    <source>
        <dbReference type="Pfam" id="PF13018"/>
    </source>
</evidence>